<evidence type="ECO:0000256" key="1">
    <source>
        <dbReference type="SAM" id="Phobius"/>
    </source>
</evidence>
<dbReference type="PANTHER" id="PTHR41532:SF1">
    <property type="entry name" value="FIXS PROTEIN"/>
    <property type="match status" value="1"/>
</dbReference>
<dbReference type="EMBL" id="MTHD01000001">
    <property type="protein sequence ID" value="OMG56767.1"/>
    <property type="molecule type" value="Genomic_DNA"/>
</dbReference>
<name>A0A1R1IDF9_9RHOO</name>
<keyword evidence="3" id="KW-1185">Reference proteome</keyword>
<proteinExistence type="predicted"/>
<accession>A0A1R1IDF9</accession>
<dbReference type="NCBIfam" id="TIGR00847">
    <property type="entry name" value="ccoS"/>
    <property type="match status" value="1"/>
</dbReference>
<dbReference type="STRING" id="418702.BJN45_03945"/>
<reference evidence="2 3" key="1">
    <citation type="submission" date="2016-10" db="EMBL/GenBank/DDBJ databases">
        <title>Alkaliphiles isolated from bioreactors.</title>
        <authorList>
            <person name="Salah Z."/>
            <person name="Rout S.P."/>
            <person name="Humphreys P.N."/>
        </authorList>
    </citation>
    <scope>NUCLEOTIDE SEQUENCE [LARGE SCALE GENOMIC DNA]</scope>
    <source>
        <strain evidence="2 3">ZS02</strain>
    </source>
</reference>
<comment type="caution">
    <text evidence="2">The sequence shown here is derived from an EMBL/GenBank/DDBJ whole genome shotgun (WGS) entry which is preliminary data.</text>
</comment>
<keyword evidence="1" id="KW-1133">Transmembrane helix</keyword>
<keyword evidence="1" id="KW-0812">Transmembrane</keyword>
<evidence type="ECO:0000313" key="2">
    <source>
        <dbReference type="EMBL" id="OMG56767.1"/>
    </source>
</evidence>
<dbReference type="Proteomes" id="UP000187526">
    <property type="component" value="Unassembled WGS sequence"/>
</dbReference>
<dbReference type="Pfam" id="PF03597">
    <property type="entry name" value="FixS"/>
    <property type="match status" value="1"/>
</dbReference>
<evidence type="ECO:0000313" key="3">
    <source>
        <dbReference type="Proteomes" id="UP000187526"/>
    </source>
</evidence>
<dbReference type="RefSeq" id="WP_076092235.1">
    <property type="nucleotide sequence ID" value="NZ_MTHD01000001.1"/>
</dbReference>
<gene>
    <name evidence="2" type="ORF">BJN45_03945</name>
</gene>
<dbReference type="PANTHER" id="PTHR41532">
    <property type="entry name" value="FIXS PROTEIN"/>
    <property type="match status" value="1"/>
</dbReference>
<dbReference type="OrthoDB" id="9802763at2"/>
<protein>
    <submittedName>
        <fullName evidence="2">Cytochrome oxidase maturation protein, cbb3-type</fullName>
    </submittedName>
</protein>
<dbReference type="InterPro" id="IPR004714">
    <property type="entry name" value="Cyt_oxidase_maturation_cbb3"/>
</dbReference>
<dbReference type="AlphaFoldDB" id="A0A1R1IDF9"/>
<organism evidence="2 3">
    <name type="scientific">Azonexus hydrophilus</name>
    <dbReference type="NCBI Taxonomy" id="418702"/>
    <lineage>
        <taxon>Bacteria</taxon>
        <taxon>Pseudomonadati</taxon>
        <taxon>Pseudomonadota</taxon>
        <taxon>Betaproteobacteria</taxon>
        <taxon>Rhodocyclales</taxon>
        <taxon>Azonexaceae</taxon>
        <taxon>Azonexus</taxon>
    </lineage>
</organism>
<keyword evidence="1" id="KW-0472">Membrane</keyword>
<sequence>MESVYLLVPISVLLVFGIAAAFWWSVKSGQFDDLEGPGFKVLMDDDEAPQGKIAEQEEKSGKI</sequence>
<feature type="transmembrane region" description="Helical" evidence="1">
    <location>
        <begin position="6"/>
        <end position="26"/>
    </location>
</feature>